<dbReference type="Pfam" id="PF00004">
    <property type="entry name" value="AAA"/>
    <property type="match status" value="1"/>
</dbReference>
<dbReference type="SMART" id="SM00382">
    <property type="entry name" value="AAA"/>
    <property type="match status" value="1"/>
</dbReference>
<proteinExistence type="inferred from homology"/>
<dbReference type="EMBL" id="CXOK01000084">
    <property type="protein sequence ID" value="CTP90555.1"/>
    <property type="molecule type" value="Genomic_DNA"/>
</dbReference>
<evidence type="ECO:0000256" key="1">
    <source>
        <dbReference type="ARBA" id="ARBA00004496"/>
    </source>
</evidence>
<evidence type="ECO:0000256" key="3">
    <source>
        <dbReference type="ARBA" id="ARBA00022490"/>
    </source>
</evidence>
<dbReference type="RefSeq" id="WP_053841414.1">
    <property type="nucleotide sequence ID" value="NZ_CP076250.1"/>
</dbReference>
<name>A0A0K3A4V5_9XANT</name>
<feature type="binding site" evidence="7">
    <location>
        <position position="265"/>
    </location>
    <ligand>
        <name>ATP</name>
        <dbReference type="ChEBI" id="CHEBI:30616"/>
    </ligand>
</feature>
<dbReference type="Gene3D" id="3.40.50.300">
    <property type="entry name" value="P-loop containing nucleotide triphosphate hydrolases"/>
    <property type="match status" value="2"/>
</dbReference>
<dbReference type="GO" id="GO:0043335">
    <property type="term" value="P:protein unfolding"/>
    <property type="evidence" value="ECO:0007669"/>
    <property type="project" value="UniProtKB-UniRule"/>
</dbReference>
<feature type="domain" description="AAA+ ATPase" evidence="9">
    <location>
        <begin position="53"/>
        <end position="343"/>
    </location>
</feature>
<dbReference type="HAMAP" id="MF_00249">
    <property type="entry name" value="HslU"/>
    <property type="match status" value="1"/>
</dbReference>
<feature type="binding site" evidence="7">
    <location>
        <position position="404"/>
    </location>
    <ligand>
        <name>ATP</name>
        <dbReference type="ChEBI" id="CHEBI:30616"/>
    </ligand>
</feature>
<evidence type="ECO:0000256" key="8">
    <source>
        <dbReference type="SAM" id="MobiDB-lite"/>
    </source>
</evidence>
<dbReference type="AlphaFoldDB" id="A0A0K3A4V5"/>
<dbReference type="PANTHER" id="PTHR48102:SF3">
    <property type="entry name" value="ATP-DEPENDENT PROTEASE ATPASE SUBUNIT HSLU"/>
    <property type="match status" value="1"/>
</dbReference>
<evidence type="ECO:0000256" key="5">
    <source>
        <dbReference type="ARBA" id="ARBA00022840"/>
    </source>
</evidence>
<feature type="binding site" evidence="7">
    <location>
        <position position="22"/>
    </location>
    <ligand>
        <name>ATP</name>
        <dbReference type="ChEBI" id="CHEBI:30616"/>
    </ligand>
</feature>
<dbReference type="InterPro" id="IPR027417">
    <property type="entry name" value="P-loop_NTPase"/>
</dbReference>
<dbReference type="InterPro" id="IPR019489">
    <property type="entry name" value="Clp_ATPase_C"/>
</dbReference>
<keyword evidence="11" id="KW-0378">Hydrolase</keyword>
<keyword evidence="5 7" id="KW-0067">ATP-binding</keyword>
<dbReference type="InterPro" id="IPR050052">
    <property type="entry name" value="ATP-dep_Clp_protease_ClpX"/>
</dbReference>
<sequence length="454" mass="50650">MTDTHSTMTPREIVQELDRHIVGQHDAKRAVAIALRNRWRRMQLPDALRNEVMPKNILMIGPTGVGKTEIARRLATLANAPFVKVEATRFTEVGYVGKDVEQIVRDLADTAVKLYREQAKTRVRTQAEERAEDRILDALLPRRSAGIGFDPDAARSEPSAQDNDTRSKFRRMLRAGELDEREIELDVAVNVSMDIMTPPGMEEMGQQLRQMFSNLGGSKAQSRKLTIKAARPLLIEEEAGKLVNEDDVRAMAIEACEQHGIVFIDEIDKVAKRGEAGSTGGDVSREGVQRDLLPLVEGSNVSTKYGTVKTDHILFIASGAFHLAKPSDLIPELQGRFPIRVELSALSKDDFIRILTEPKAALSKQYEALLLTEGVTLRFTDDAIDRLAEIAFLVNERQENIGARRLHTVLERLLDTLSFEAPDREGQSVVVDAAYVNTHLGELVQDPDLSRYIL</sequence>
<dbReference type="GO" id="GO:0009376">
    <property type="term" value="C:HslUV protease complex"/>
    <property type="evidence" value="ECO:0007669"/>
    <property type="project" value="UniProtKB-UniRule"/>
</dbReference>
<gene>
    <name evidence="7 11" type="primary">hslU</name>
    <name evidence="11" type="ORF">XTPLMG728_2612</name>
</gene>
<evidence type="ECO:0000256" key="4">
    <source>
        <dbReference type="ARBA" id="ARBA00022741"/>
    </source>
</evidence>
<comment type="similarity">
    <text evidence="2 7">Belongs to the ClpX chaperone family. HslU subfamily.</text>
</comment>
<accession>A0A0K3A4V5</accession>
<evidence type="ECO:0000256" key="6">
    <source>
        <dbReference type="ARBA" id="ARBA00023186"/>
    </source>
</evidence>
<feature type="binding site" evidence="7">
    <location>
        <position position="332"/>
    </location>
    <ligand>
        <name>ATP</name>
        <dbReference type="ChEBI" id="CHEBI:30616"/>
    </ligand>
</feature>
<dbReference type="GO" id="GO:0036402">
    <property type="term" value="F:proteasome-activating activity"/>
    <property type="evidence" value="ECO:0007669"/>
    <property type="project" value="UniProtKB-UniRule"/>
</dbReference>
<evidence type="ECO:0000313" key="11">
    <source>
        <dbReference type="EMBL" id="CTP90555.1"/>
    </source>
</evidence>
<dbReference type="SUPFAM" id="SSF52540">
    <property type="entry name" value="P-loop containing nucleoside triphosphate hydrolases"/>
    <property type="match status" value="1"/>
</dbReference>
<comment type="subunit">
    <text evidence="7">A double ring-shaped homohexamer of HslV is capped on each side by a ring-shaped HslU homohexamer. The assembly of the HslU/HslV complex is dependent on binding of ATP.</text>
</comment>
<dbReference type="GO" id="GO:0016887">
    <property type="term" value="F:ATP hydrolysis activity"/>
    <property type="evidence" value="ECO:0007669"/>
    <property type="project" value="InterPro"/>
</dbReference>
<dbReference type="PANTHER" id="PTHR48102">
    <property type="entry name" value="ATP-DEPENDENT CLP PROTEASE ATP-BINDING SUBUNIT CLPX-LIKE, MITOCHONDRIAL-RELATED"/>
    <property type="match status" value="1"/>
</dbReference>
<reference evidence="11 12" key="1">
    <citation type="submission" date="2015-07" db="EMBL/GenBank/DDBJ databases">
        <authorList>
            <person name="Noorani M."/>
        </authorList>
    </citation>
    <scope>NUCLEOTIDE SEQUENCE [LARGE SCALE GENOMIC DNA]</scope>
    <source>
        <strain evidence="11">LMG728</strain>
    </source>
</reference>
<dbReference type="NCBIfam" id="TIGR00390">
    <property type="entry name" value="hslU"/>
    <property type="match status" value="1"/>
</dbReference>
<dbReference type="CDD" id="cd19498">
    <property type="entry name" value="RecA-like_HslU"/>
    <property type="match status" value="1"/>
</dbReference>
<evidence type="ECO:0000259" key="10">
    <source>
        <dbReference type="SMART" id="SM01086"/>
    </source>
</evidence>
<comment type="subcellular location">
    <subcellularLocation>
        <location evidence="1 7">Cytoplasm</location>
    </subcellularLocation>
</comment>
<keyword evidence="11" id="KW-0645">Protease</keyword>
<dbReference type="FunFam" id="3.40.50.300:FF:000213">
    <property type="entry name" value="ATP-dependent protease ATPase subunit HslU"/>
    <property type="match status" value="1"/>
</dbReference>
<evidence type="ECO:0000256" key="7">
    <source>
        <dbReference type="HAMAP-Rule" id="MF_00249"/>
    </source>
</evidence>
<dbReference type="FunFam" id="3.40.50.300:FF:000220">
    <property type="entry name" value="ATP-dependent protease ATPase subunit HslU"/>
    <property type="match status" value="1"/>
</dbReference>
<dbReference type="Proteomes" id="UP000041247">
    <property type="component" value="Unassembled WGS sequence"/>
</dbReference>
<dbReference type="GO" id="GO:0005524">
    <property type="term" value="F:ATP binding"/>
    <property type="evidence" value="ECO:0007669"/>
    <property type="project" value="UniProtKB-UniRule"/>
</dbReference>
<protein>
    <recommendedName>
        <fullName evidence="7">ATP-dependent protease ATPase subunit HslU</fullName>
    </recommendedName>
    <alternativeName>
        <fullName evidence="7">Unfoldase HslU</fullName>
    </alternativeName>
</protein>
<keyword evidence="6 7" id="KW-0143">Chaperone</keyword>
<dbReference type="Gene3D" id="1.10.8.10">
    <property type="entry name" value="DNA helicase RuvA subunit, C-terminal domain"/>
    <property type="match status" value="1"/>
</dbReference>
<feature type="binding site" evidence="7">
    <location>
        <begin position="64"/>
        <end position="69"/>
    </location>
    <ligand>
        <name>ATP</name>
        <dbReference type="ChEBI" id="CHEBI:30616"/>
    </ligand>
</feature>
<keyword evidence="3 7" id="KW-0963">Cytoplasm</keyword>
<dbReference type="InterPro" id="IPR004491">
    <property type="entry name" value="HslU"/>
</dbReference>
<dbReference type="GO" id="GO:0008233">
    <property type="term" value="F:peptidase activity"/>
    <property type="evidence" value="ECO:0007669"/>
    <property type="project" value="UniProtKB-KW"/>
</dbReference>
<dbReference type="Pfam" id="PF07724">
    <property type="entry name" value="AAA_2"/>
    <property type="match status" value="1"/>
</dbReference>
<dbReference type="Gene3D" id="1.10.8.60">
    <property type="match status" value="1"/>
</dbReference>
<dbReference type="InterPro" id="IPR003959">
    <property type="entry name" value="ATPase_AAA_core"/>
</dbReference>
<dbReference type="SMART" id="SM01086">
    <property type="entry name" value="ClpB_D2-small"/>
    <property type="match status" value="1"/>
</dbReference>
<evidence type="ECO:0000256" key="2">
    <source>
        <dbReference type="ARBA" id="ARBA00009771"/>
    </source>
</evidence>
<organism evidence="11 12">
    <name type="scientific">Xanthomonas graminis pv. poae</name>
    <dbReference type="NCBI Taxonomy" id="227946"/>
    <lineage>
        <taxon>Bacteria</taxon>
        <taxon>Pseudomonadati</taxon>
        <taxon>Pseudomonadota</taxon>
        <taxon>Gammaproteobacteria</taxon>
        <taxon>Lysobacterales</taxon>
        <taxon>Lysobacteraceae</taxon>
        <taxon>Xanthomonas</taxon>
        <taxon>Xanthomonas translucens group</taxon>
        <taxon>Xanthomonas graminis</taxon>
    </lineage>
</organism>
<dbReference type="InterPro" id="IPR003593">
    <property type="entry name" value="AAA+_ATPase"/>
</dbReference>
<feature type="region of interest" description="Disordered" evidence="8">
    <location>
        <begin position="147"/>
        <end position="168"/>
    </location>
</feature>
<dbReference type="NCBIfam" id="NF003544">
    <property type="entry name" value="PRK05201.1"/>
    <property type="match status" value="1"/>
</dbReference>
<evidence type="ECO:0000259" key="9">
    <source>
        <dbReference type="SMART" id="SM00382"/>
    </source>
</evidence>
<feature type="domain" description="Clp ATPase C-terminal" evidence="10">
    <location>
        <begin position="346"/>
        <end position="445"/>
    </location>
</feature>
<evidence type="ECO:0000313" key="12">
    <source>
        <dbReference type="Proteomes" id="UP000041247"/>
    </source>
</evidence>
<comment type="function">
    <text evidence="7">ATPase subunit of a proteasome-like degradation complex; this subunit has chaperone activity. The binding of ATP and its subsequent hydrolysis by HslU are essential for unfolding of protein substrates subsequently hydrolyzed by HslV. HslU recognizes the N-terminal part of its protein substrates and unfolds these before they are guided to HslV for hydrolysis.</text>
</comment>
<keyword evidence="4 7" id="KW-0547">Nucleotide-binding</keyword>